<keyword evidence="2" id="KW-0808">Transferase</keyword>
<keyword evidence="1" id="KW-0723">Serine/threonine-protein kinase</keyword>
<evidence type="ECO:0000256" key="3">
    <source>
        <dbReference type="ARBA" id="ARBA00022741"/>
    </source>
</evidence>
<dbReference type="InterPro" id="IPR027417">
    <property type="entry name" value="P-loop_NTPase"/>
</dbReference>
<protein>
    <submittedName>
        <fullName evidence="7">Dynein-related subfamily AAA family protein</fullName>
    </submittedName>
</protein>
<organism evidence="7 8">
    <name type="scientific">Ureibacillus xyleni</name>
    <dbReference type="NCBI Taxonomy" id="614648"/>
    <lineage>
        <taxon>Bacteria</taxon>
        <taxon>Bacillati</taxon>
        <taxon>Bacillota</taxon>
        <taxon>Bacilli</taxon>
        <taxon>Bacillales</taxon>
        <taxon>Caryophanaceae</taxon>
        <taxon>Ureibacillus</taxon>
    </lineage>
</organism>
<dbReference type="Gene3D" id="3.40.50.300">
    <property type="entry name" value="P-loop containing nucleotide triphosphate hydrolases"/>
    <property type="match status" value="1"/>
</dbReference>
<proteinExistence type="predicted"/>
<dbReference type="GO" id="GO:0005524">
    <property type="term" value="F:ATP binding"/>
    <property type="evidence" value="ECO:0007669"/>
    <property type="project" value="UniProtKB-KW"/>
</dbReference>
<feature type="domain" description="AGC-kinase C-terminal" evidence="6">
    <location>
        <begin position="139"/>
        <end position="213"/>
    </location>
</feature>
<dbReference type="RefSeq" id="WP_097072564.1">
    <property type="nucleotide sequence ID" value="NZ_OBMQ01000002.1"/>
</dbReference>
<dbReference type="EMBL" id="OBMQ01000002">
    <property type="protein sequence ID" value="SOB99490.1"/>
    <property type="molecule type" value="Genomic_DNA"/>
</dbReference>
<evidence type="ECO:0000313" key="8">
    <source>
        <dbReference type="Proteomes" id="UP000219636"/>
    </source>
</evidence>
<dbReference type="PROSITE" id="PS51285">
    <property type="entry name" value="AGC_KINASE_CTER"/>
    <property type="match status" value="1"/>
</dbReference>
<dbReference type="GO" id="GO:0004674">
    <property type="term" value="F:protein serine/threonine kinase activity"/>
    <property type="evidence" value="ECO:0007669"/>
    <property type="project" value="UniProtKB-KW"/>
</dbReference>
<evidence type="ECO:0000313" key="7">
    <source>
        <dbReference type="EMBL" id="SOB99490.1"/>
    </source>
</evidence>
<evidence type="ECO:0000256" key="4">
    <source>
        <dbReference type="ARBA" id="ARBA00022777"/>
    </source>
</evidence>
<accession>A0A285RY08</accession>
<keyword evidence="5" id="KW-0067">ATP-binding</keyword>
<dbReference type="InterPro" id="IPR000961">
    <property type="entry name" value="AGC-kinase_C"/>
</dbReference>
<evidence type="ECO:0000256" key="2">
    <source>
        <dbReference type="ARBA" id="ARBA00022679"/>
    </source>
</evidence>
<dbReference type="SUPFAM" id="SSF52540">
    <property type="entry name" value="P-loop containing nucleoside triphosphate hydrolases"/>
    <property type="match status" value="1"/>
</dbReference>
<evidence type="ECO:0000256" key="1">
    <source>
        <dbReference type="ARBA" id="ARBA00022527"/>
    </source>
</evidence>
<evidence type="ECO:0000259" key="6">
    <source>
        <dbReference type="PROSITE" id="PS51285"/>
    </source>
</evidence>
<gene>
    <name evidence="7" type="ORF">SAMN05880501_102216</name>
</gene>
<keyword evidence="8" id="KW-1185">Reference proteome</keyword>
<name>A0A285RY08_9BACL</name>
<dbReference type="Proteomes" id="UP000219636">
    <property type="component" value="Unassembled WGS sequence"/>
</dbReference>
<evidence type="ECO:0000256" key="5">
    <source>
        <dbReference type="ARBA" id="ARBA00022840"/>
    </source>
</evidence>
<dbReference type="AlphaFoldDB" id="A0A285RY08"/>
<keyword evidence="3" id="KW-0547">Nucleotide-binding</keyword>
<dbReference type="Pfam" id="PF07728">
    <property type="entry name" value="AAA_5"/>
    <property type="match status" value="1"/>
</dbReference>
<sequence length="661" mass="76928">MSQKIWDTFLIGVLDTPQYDYFSTWDSVFINKQNSLQFNVKIISRPPDSFPNVKTVTCFNSDLEPWGFEDDYIASDEVRKEDLKNWLDDKLLVFKVERRVRYNHEEVFNAKDVQVIPKLPSFHNELSLIPVPIFSEQSHNFDFDEFLQRLVSKKFIGRIDGISHESDDTPSFILWKETYDDDDHYKLFGEFEKHQYAFGGFSFELSSELKGVEFSTAWLEECYFINGVEDIIFIPLSIYQEISDVMKDSKELPETLTVEKSSVEDSDKKLIEHEPVTIHVESSSVSHELQMNETSSEQLEELEFLESFYTQTKETRLCYTREDLINFHTAMKSSTLVILSGMSGTGKSKLVDSYSQALGLKGEQYTVIPVNPSWTSDSDLIGYADTMHMVYRPGDSGLINALKKAESHPDKLFLICFDEMNLARVEHYFSQFLSILEMEQGKRILRLYNDDLENRLYNSAQYPPTILIQDNVLFVGTVNIDESTYHFSDKVLDRSNVINLEVLPFTYLKDVTDKKKHNREEVKYETYKSFKNDNRVISLSDVELELLWELHQLLHKANRQVGVGPRIVRQIDQYLENLPVQQFITRKDGLDRQIVQRVLTKVRGSDEQLREVLGTYIQEGEIINSRLLNLLGKYDALSSFTKSKEIIEQKAKELKLYGYSY</sequence>
<keyword evidence="4" id="KW-0418">Kinase</keyword>
<dbReference type="InterPro" id="IPR011704">
    <property type="entry name" value="ATPase_dyneun-rel_AAA"/>
</dbReference>
<dbReference type="OrthoDB" id="9781481at2"/>
<reference evidence="8" key="1">
    <citation type="submission" date="2017-08" db="EMBL/GenBank/DDBJ databases">
        <authorList>
            <person name="Varghese N."/>
            <person name="Submissions S."/>
        </authorList>
    </citation>
    <scope>NUCLEOTIDE SEQUENCE [LARGE SCALE GENOMIC DNA]</scope>
    <source>
        <strain evidence="8">JC22</strain>
    </source>
</reference>
<dbReference type="GO" id="GO:0016887">
    <property type="term" value="F:ATP hydrolysis activity"/>
    <property type="evidence" value="ECO:0007669"/>
    <property type="project" value="InterPro"/>
</dbReference>